<feature type="compositionally biased region" description="Low complexity" evidence="21">
    <location>
        <begin position="163"/>
        <end position="174"/>
    </location>
</feature>
<dbReference type="InterPro" id="IPR020454">
    <property type="entry name" value="DAG/PE-bd"/>
</dbReference>
<feature type="domain" description="Phorbol-ester/DAG-type" evidence="24">
    <location>
        <begin position="105"/>
        <end position="155"/>
    </location>
</feature>
<dbReference type="GO" id="GO:0005524">
    <property type="term" value="F:ATP binding"/>
    <property type="evidence" value="ECO:0007669"/>
    <property type="project" value="UniProtKB-UniRule"/>
</dbReference>
<evidence type="ECO:0000256" key="1">
    <source>
        <dbReference type="ARBA" id="ARBA00001946"/>
    </source>
</evidence>
<dbReference type="FunFam" id="3.30.60.20:FF:000019">
    <property type="entry name" value="Serine/threonine-protein kinase"/>
    <property type="match status" value="1"/>
</dbReference>
<evidence type="ECO:0000256" key="21">
    <source>
        <dbReference type="SAM" id="MobiDB-lite"/>
    </source>
</evidence>
<feature type="compositionally biased region" description="Low complexity" evidence="21">
    <location>
        <begin position="181"/>
        <end position="196"/>
    </location>
</feature>
<keyword evidence="9" id="KW-0808">Transferase</keyword>
<evidence type="ECO:0000256" key="8">
    <source>
        <dbReference type="ARBA" id="ARBA00022553"/>
    </source>
</evidence>
<dbReference type="InterPro" id="IPR057764">
    <property type="entry name" value="Ubiquitin_PRKD1-3_N"/>
</dbReference>
<keyword evidence="10" id="KW-0479">Metal-binding</keyword>
<dbReference type="Proteomes" id="UP001195483">
    <property type="component" value="Unassembled WGS sequence"/>
</dbReference>
<dbReference type="PROSITE" id="PS00108">
    <property type="entry name" value="PROTEIN_KINASE_ST"/>
    <property type="match status" value="1"/>
</dbReference>
<feature type="binding site" evidence="20">
    <location>
        <position position="611"/>
    </location>
    <ligand>
        <name>ATP</name>
        <dbReference type="ChEBI" id="CHEBI:30616"/>
    </ligand>
</feature>
<evidence type="ECO:0000256" key="19">
    <source>
        <dbReference type="ARBA" id="ARBA00047272"/>
    </source>
</evidence>
<organism evidence="25 26">
    <name type="scientific">Potamilus streckersoni</name>
    <dbReference type="NCBI Taxonomy" id="2493646"/>
    <lineage>
        <taxon>Eukaryota</taxon>
        <taxon>Metazoa</taxon>
        <taxon>Spiralia</taxon>
        <taxon>Lophotrochozoa</taxon>
        <taxon>Mollusca</taxon>
        <taxon>Bivalvia</taxon>
        <taxon>Autobranchia</taxon>
        <taxon>Heteroconchia</taxon>
        <taxon>Palaeoheterodonta</taxon>
        <taxon>Unionida</taxon>
        <taxon>Unionoidea</taxon>
        <taxon>Unionidae</taxon>
        <taxon>Ambleminae</taxon>
        <taxon>Lampsilini</taxon>
        <taxon>Potamilus</taxon>
    </lineage>
</organism>
<dbReference type="SMART" id="SM00233">
    <property type="entry name" value="PH"/>
    <property type="match status" value="1"/>
</dbReference>
<dbReference type="Pfam" id="PF25525">
    <property type="entry name" value="Ubiquitin_PRKD1_N"/>
    <property type="match status" value="1"/>
</dbReference>
<dbReference type="PRINTS" id="PR00008">
    <property type="entry name" value="DAGPEDOMAIN"/>
</dbReference>
<evidence type="ECO:0000256" key="14">
    <source>
        <dbReference type="ARBA" id="ARBA00022777"/>
    </source>
</evidence>
<evidence type="ECO:0000256" key="17">
    <source>
        <dbReference type="ARBA" id="ARBA00022842"/>
    </source>
</evidence>
<feature type="domain" description="Protein kinase" evidence="23">
    <location>
        <begin position="582"/>
        <end position="838"/>
    </location>
</feature>
<dbReference type="SMART" id="SM00109">
    <property type="entry name" value="C1"/>
    <property type="match status" value="2"/>
</dbReference>
<comment type="caution">
    <text evidence="25">The sequence shown here is derived from an EMBL/GenBank/DDBJ whole genome shotgun (WGS) entry which is preliminary data.</text>
</comment>
<evidence type="ECO:0000256" key="15">
    <source>
        <dbReference type="ARBA" id="ARBA00022833"/>
    </source>
</evidence>
<keyword evidence="16 20" id="KW-0067">ATP-binding</keyword>
<feature type="compositionally biased region" description="Acidic residues" evidence="21">
    <location>
        <begin position="365"/>
        <end position="394"/>
    </location>
</feature>
<dbReference type="PANTHER" id="PTHR22968:SF24">
    <property type="entry name" value="SERINE_THREONINE-PROTEIN KINASE"/>
    <property type="match status" value="1"/>
</dbReference>
<dbReference type="EMBL" id="JAEAOA010000806">
    <property type="protein sequence ID" value="KAK3600915.1"/>
    <property type="molecule type" value="Genomic_DNA"/>
</dbReference>
<evidence type="ECO:0000259" key="23">
    <source>
        <dbReference type="PROSITE" id="PS50011"/>
    </source>
</evidence>
<keyword evidence="26" id="KW-1185">Reference proteome</keyword>
<dbReference type="PROSITE" id="PS50011">
    <property type="entry name" value="PROTEIN_KINASE_DOM"/>
    <property type="match status" value="1"/>
</dbReference>
<dbReference type="PROSITE" id="PS50003">
    <property type="entry name" value="PH_DOMAIN"/>
    <property type="match status" value="1"/>
</dbReference>
<evidence type="ECO:0000256" key="5">
    <source>
        <dbReference type="ARBA" id="ARBA00012429"/>
    </source>
</evidence>
<feature type="region of interest" description="Disordered" evidence="21">
    <location>
        <begin position="365"/>
        <end position="412"/>
    </location>
</feature>
<dbReference type="InterPro" id="IPR011009">
    <property type="entry name" value="Kinase-like_dom_sf"/>
</dbReference>
<keyword evidence="13" id="KW-0863">Zinc-finger</keyword>
<reference evidence="25" key="1">
    <citation type="journal article" date="2021" name="Genome Biol. Evol.">
        <title>A High-Quality Reference Genome for a Parasitic Bivalve with Doubly Uniparental Inheritance (Bivalvia: Unionida).</title>
        <authorList>
            <person name="Smith C.H."/>
        </authorList>
    </citation>
    <scope>NUCLEOTIDE SEQUENCE</scope>
    <source>
        <strain evidence="25">CHS0354</strain>
    </source>
</reference>
<comment type="catalytic activity">
    <reaction evidence="19">
        <text>L-threonyl-[protein] + ATP = O-phospho-L-threonyl-[protein] + ADP + H(+)</text>
        <dbReference type="Rhea" id="RHEA:46608"/>
        <dbReference type="Rhea" id="RHEA-COMP:11060"/>
        <dbReference type="Rhea" id="RHEA-COMP:11605"/>
        <dbReference type="ChEBI" id="CHEBI:15378"/>
        <dbReference type="ChEBI" id="CHEBI:30013"/>
        <dbReference type="ChEBI" id="CHEBI:30616"/>
        <dbReference type="ChEBI" id="CHEBI:61977"/>
        <dbReference type="ChEBI" id="CHEBI:456216"/>
        <dbReference type="EC" id="2.7.11.13"/>
    </reaction>
</comment>
<dbReference type="FunFam" id="1.10.510.10:FF:000151">
    <property type="entry name" value="Serine/threonine-protein kinase"/>
    <property type="match status" value="1"/>
</dbReference>
<protein>
    <recommendedName>
        <fullName evidence="5">protein kinase C</fullName>
        <ecNumber evidence="5">2.7.11.13</ecNumber>
    </recommendedName>
</protein>
<dbReference type="SUPFAM" id="SSF57889">
    <property type="entry name" value="Cysteine-rich domain"/>
    <property type="match status" value="2"/>
</dbReference>
<dbReference type="PROSITE" id="PS50081">
    <property type="entry name" value="ZF_DAG_PE_2"/>
    <property type="match status" value="2"/>
</dbReference>
<keyword evidence="14" id="KW-0418">Kinase</keyword>
<dbReference type="FunFam" id="3.30.200.20:FF:000137">
    <property type="entry name" value="Serine/threonine-protein kinase"/>
    <property type="match status" value="1"/>
</dbReference>
<dbReference type="Gene3D" id="3.30.60.20">
    <property type="match status" value="2"/>
</dbReference>
<evidence type="ECO:0000256" key="2">
    <source>
        <dbReference type="ARBA" id="ARBA00004370"/>
    </source>
</evidence>
<dbReference type="InterPro" id="IPR017441">
    <property type="entry name" value="Protein_kinase_ATP_BS"/>
</dbReference>
<dbReference type="Pfam" id="PF00069">
    <property type="entry name" value="Pkinase"/>
    <property type="match status" value="1"/>
</dbReference>
<dbReference type="InterPro" id="IPR000719">
    <property type="entry name" value="Prot_kinase_dom"/>
</dbReference>
<dbReference type="CDD" id="cd14082">
    <property type="entry name" value="STKc_PKD"/>
    <property type="match status" value="1"/>
</dbReference>
<feature type="domain" description="Phorbol-ester/DAG-type" evidence="24">
    <location>
        <begin position="290"/>
        <end position="340"/>
    </location>
</feature>
<keyword evidence="8" id="KW-0597">Phosphoprotein</keyword>
<sequence>MSEQDVFFKRNFSFQMQIGLVREQVNVDGELTLASLKDISVAFVDRKFPEHGFYGLADKIILFRHDSSSSNVLELITSPADVKEGCLVEVVLSAQATMEDLQIRPHRLFVHSYKSPHFCDFCGEMLFGLVKQGLKCEGCGLNFHKRCAFKIPNNCSYDRQRRTSSSSMYRSTDSINEGQISPTHSIPRSPRSPRAPYLDFRRQVSDRDKNTWGDPSKTPTLGAVLIPKASQSMHGPAVLAFDHFTDASQSLVVPGQQSSMPLESRSSRSQSWSGRPIWLEREVASRIKVPHTFVVHNYTRPTVCQYCRKLLKGLFRQGMQCKDCKFNCHKKCTQYIPNECAGDLPSGEADSLRDQFKRLYFEPTDVSEVESSNDTDISEVPEDEPLDENDNDNDEHERKPPLSPTQSSNIPLMRVVQSVKHTKKQGSRVLKEGWMVHCTDKDSMRKRHYWRLDSKSITMFQSENTSRYYKEMHLSDILSVDSAKFDPSAEFTRAPHVFEIRLPSMIYYIGEDPAYGGKEGNMVLSHESGKGYEQAKHWEHAIRQALMPVTPKSSINISNNQESEDSVLEDAQVRDISQLYQIFPEDVLGSGQFGIVYGGKHRKSNREVAIKVIDKMRFPTKQEAQLKNEVAILQNLHHPGVVNLEKMFETPERIFVVMEKLKGDMLEMILSSPKGRLSERVTKFLISQVLMALKHLHSRHIVHCDLKPENVLLSSETAFPQVKLCDFGFARIIGEKSFRRSVVGTPAYLAPEVLKSKGYNRSLDMWSVGVVIYVSLSGTFPFNEDEEISDQIQNAAFMYPPNPWKEISQEAIYFIKHILRTNDQERPSVTQVLQHHWLTQDYQTWCDLRKLESHVGQRYLTHESDDDRWEQYRKDKGLKLWTEIGQKGVNEKYNLSKSRERNCPSTS</sequence>
<evidence type="ECO:0000256" key="7">
    <source>
        <dbReference type="ARBA" id="ARBA00022527"/>
    </source>
</evidence>
<dbReference type="GO" id="GO:0008270">
    <property type="term" value="F:zinc ion binding"/>
    <property type="evidence" value="ECO:0007669"/>
    <property type="project" value="UniProtKB-KW"/>
</dbReference>
<dbReference type="Gene3D" id="1.10.510.10">
    <property type="entry name" value="Transferase(Phosphotransferase) domain 1"/>
    <property type="match status" value="1"/>
</dbReference>
<dbReference type="InterPro" id="IPR002219">
    <property type="entry name" value="PKC_DAG/PE"/>
</dbReference>
<comment type="subcellular location">
    <subcellularLocation>
        <location evidence="3">Cytoplasm</location>
    </subcellularLocation>
    <subcellularLocation>
        <location evidence="2">Membrane</location>
    </subcellularLocation>
</comment>
<keyword evidence="11" id="KW-0677">Repeat</keyword>
<dbReference type="GO" id="GO:0035556">
    <property type="term" value="P:intracellular signal transduction"/>
    <property type="evidence" value="ECO:0007669"/>
    <property type="project" value="TreeGrafter"/>
</dbReference>
<evidence type="ECO:0000259" key="24">
    <source>
        <dbReference type="PROSITE" id="PS50081"/>
    </source>
</evidence>
<dbReference type="GO" id="GO:0004697">
    <property type="term" value="F:diacylglycerol-dependent serine/threonine kinase activity"/>
    <property type="evidence" value="ECO:0007669"/>
    <property type="project" value="UniProtKB-EC"/>
</dbReference>
<keyword evidence="17" id="KW-0460">Magnesium</keyword>
<dbReference type="FunFam" id="3.30.60.20:FF:000007">
    <property type="entry name" value="Serine/threonine-protein kinase"/>
    <property type="match status" value="1"/>
</dbReference>
<gene>
    <name evidence="25" type="ORF">CHS0354_013295</name>
</gene>
<dbReference type="PROSITE" id="PS00107">
    <property type="entry name" value="PROTEIN_KINASE_ATP"/>
    <property type="match status" value="1"/>
</dbReference>
<evidence type="ECO:0000256" key="18">
    <source>
        <dbReference type="ARBA" id="ARBA00023136"/>
    </source>
</evidence>
<dbReference type="InterPro" id="IPR011993">
    <property type="entry name" value="PH-like_dom_sf"/>
</dbReference>
<dbReference type="GO" id="GO:0007200">
    <property type="term" value="P:phospholipase C-activating G protein-coupled receptor signaling pathway"/>
    <property type="evidence" value="ECO:0007669"/>
    <property type="project" value="TreeGrafter"/>
</dbReference>
<feature type="domain" description="PH" evidence="22">
    <location>
        <begin position="428"/>
        <end position="547"/>
    </location>
</feature>
<dbReference type="InterPro" id="IPR008271">
    <property type="entry name" value="Ser/Thr_kinase_AS"/>
</dbReference>
<dbReference type="GO" id="GO:0005829">
    <property type="term" value="C:cytosol"/>
    <property type="evidence" value="ECO:0007669"/>
    <property type="project" value="TreeGrafter"/>
</dbReference>
<dbReference type="SUPFAM" id="SSF50729">
    <property type="entry name" value="PH domain-like"/>
    <property type="match status" value="1"/>
</dbReference>
<dbReference type="PROSITE" id="PS00479">
    <property type="entry name" value="ZF_DAG_PE_1"/>
    <property type="match status" value="2"/>
</dbReference>
<evidence type="ECO:0000256" key="3">
    <source>
        <dbReference type="ARBA" id="ARBA00004496"/>
    </source>
</evidence>
<evidence type="ECO:0000259" key="22">
    <source>
        <dbReference type="PROSITE" id="PS50003"/>
    </source>
</evidence>
<evidence type="ECO:0000256" key="6">
    <source>
        <dbReference type="ARBA" id="ARBA00022490"/>
    </source>
</evidence>
<evidence type="ECO:0000256" key="10">
    <source>
        <dbReference type="ARBA" id="ARBA00022723"/>
    </source>
</evidence>
<dbReference type="GO" id="GO:0016020">
    <property type="term" value="C:membrane"/>
    <property type="evidence" value="ECO:0007669"/>
    <property type="project" value="UniProtKB-SubCell"/>
</dbReference>
<dbReference type="InterPro" id="IPR001849">
    <property type="entry name" value="PH_domain"/>
</dbReference>
<name>A0AAE0W5F5_9BIVA</name>
<evidence type="ECO:0000256" key="4">
    <source>
        <dbReference type="ARBA" id="ARBA00008582"/>
    </source>
</evidence>
<comment type="cofactor">
    <cofactor evidence="1">
        <name>Mg(2+)</name>
        <dbReference type="ChEBI" id="CHEBI:18420"/>
    </cofactor>
</comment>
<keyword evidence="6" id="KW-0963">Cytoplasm</keyword>
<evidence type="ECO:0000313" key="26">
    <source>
        <dbReference type="Proteomes" id="UP001195483"/>
    </source>
</evidence>
<evidence type="ECO:0000256" key="13">
    <source>
        <dbReference type="ARBA" id="ARBA00022771"/>
    </source>
</evidence>
<evidence type="ECO:0000256" key="9">
    <source>
        <dbReference type="ARBA" id="ARBA00022679"/>
    </source>
</evidence>
<dbReference type="SMART" id="SM00220">
    <property type="entry name" value="S_TKc"/>
    <property type="match status" value="1"/>
</dbReference>
<comment type="similarity">
    <text evidence="4">Belongs to the protein kinase superfamily. CAMK Ser/Thr protein kinase family. PKD subfamily.</text>
</comment>
<evidence type="ECO:0000256" key="20">
    <source>
        <dbReference type="PROSITE-ProRule" id="PRU10141"/>
    </source>
</evidence>
<keyword evidence="7" id="KW-0723">Serine/threonine-protein kinase</keyword>
<evidence type="ECO:0000256" key="12">
    <source>
        <dbReference type="ARBA" id="ARBA00022741"/>
    </source>
</evidence>
<dbReference type="Gene3D" id="2.30.29.30">
    <property type="entry name" value="Pleckstrin-homology domain (PH domain)/Phosphotyrosine-binding domain (PTB)"/>
    <property type="match status" value="1"/>
</dbReference>
<keyword evidence="18" id="KW-0472">Membrane</keyword>
<dbReference type="Pfam" id="PF00130">
    <property type="entry name" value="C1_1"/>
    <property type="match status" value="2"/>
</dbReference>
<accession>A0AAE0W5F5</accession>
<dbReference type="SUPFAM" id="SSF56112">
    <property type="entry name" value="Protein kinase-like (PK-like)"/>
    <property type="match status" value="1"/>
</dbReference>
<dbReference type="CDD" id="cd20795">
    <property type="entry name" value="C1_PKD_rpt1"/>
    <property type="match status" value="1"/>
</dbReference>
<dbReference type="AlphaFoldDB" id="A0AAE0W5F5"/>
<evidence type="ECO:0000256" key="16">
    <source>
        <dbReference type="ARBA" id="ARBA00022840"/>
    </source>
</evidence>
<dbReference type="InterPro" id="IPR046349">
    <property type="entry name" value="C1-like_sf"/>
</dbReference>
<keyword evidence="15" id="KW-0862">Zinc</keyword>
<keyword evidence="12 20" id="KW-0547">Nucleotide-binding</keyword>
<dbReference type="PANTHER" id="PTHR22968">
    <property type="entry name" value="PROTEIN KINASE C, MU"/>
    <property type="match status" value="1"/>
</dbReference>
<evidence type="ECO:0000256" key="11">
    <source>
        <dbReference type="ARBA" id="ARBA00022737"/>
    </source>
</evidence>
<reference evidence="25" key="2">
    <citation type="journal article" date="2021" name="Genome Biol. Evol.">
        <title>Developing a high-quality reference genome for a parasitic bivalve with doubly uniparental inheritance (Bivalvia: Unionida).</title>
        <authorList>
            <person name="Smith C.H."/>
        </authorList>
    </citation>
    <scope>NUCLEOTIDE SEQUENCE</scope>
    <source>
        <strain evidence="25">CHS0354</strain>
        <tissue evidence="25">Mantle</tissue>
    </source>
</reference>
<dbReference type="EC" id="2.7.11.13" evidence="5"/>
<proteinExistence type="inferred from homology"/>
<dbReference type="CDD" id="cd01239">
    <property type="entry name" value="PH_PKD"/>
    <property type="match status" value="1"/>
</dbReference>
<reference evidence="25" key="3">
    <citation type="submission" date="2023-05" db="EMBL/GenBank/DDBJ databases">
        <authorList>
            <person name="Smith C.H."/>
        </authorList>
    </citation>
    <scope>NUCLEOTIDE SEQUENCE</scope>
    <source>
        <strain evidence="25">CHS0354</strain>
        <tissue evidence="25">Mantle</tissue>
    </source>
</reference>
<evidence type="ECO:0000313" key="25">
    <source>
        <dbReference type="EMBL" id="KAK3600915.1"/>
    </source>
</evidence>
<feature type="region of interest" description="Disordered" evidence="21">
    <location>
        <begin position="158"/>
        <end position="197"/>
    </location>
</feature>